<evidence type="ECO:0000256" key="1">
    <source>
        <dbReference type="ARBA" id="ARBA00006739"/>
    </source>
</evidence>
<accession>A0A5C7J6H5</accession>
<evidence type="ECO:0000313" key="4">
    <source>
        <dbReference type="EMBL" id="TXG77155.1"/>
    </source>
</evidence>
<dbReference type="GO" id="GO:0016757">
    <property type="term" value="F:glycosyltransferase activity"/>
    <property type="evidence" value="ECO:0007669"/>
    <property type="project" value="UniProtKB-KW"/>
</dbReference>
<dbReference type="Pfam" id="PF13641">
    <property type="entry name" value="Glyco_tranf_2_3"/>
    <property type="match status" value="1"/>
</dbReference>
<sequence length="282" mass="32797">MERKGIGVVILNYRGETILLPCVESVLAELGPDDGCLIIDHGQEKELMRRVKERFPSVSIIEPEKNEGFARGMNRGLAQIFSQPYAAAWLLNNDTVVLPGALKELKAAQQRFPGTHLFSPVILNQAQAVWFAGGEIHWWRMRTKHRRVLQSESQPFETRFLTGCALLVPYTTYRTLGGFDERYFLYYEDAEYSVRTTQQGGRLLVIPRSRVIHEEVSNLNPDKLYWLVRSGVEFFSRHTPSWQRWWFRSFLTIRRLYNWMRCFFSADPLARAVKRAYTDASI</sequence>
<evidence type="ECO:0000256" key="3">
    <source>
        <dbReference type="ARBA" id="ARBA00022679"/>
    </source>
</evidence>
<protein>
    <submittedName>
        <fullName evidence="4">Glycosyltransferase family 2 protein</fullName>
    </submittedName>
</protein>
<dbReference type="AlphaFoldDB" id="A0A5C7J6H5"/>
<dbReference type="SUPFAM" id="SSF53448">
    <property type="entry name" value="Nucleotide-diphospho-sugar transferases"/>
    <property type="match status" value="1"/>
</dbReference>
<reference evidence="4 5" key="1">
    <citation type="submission" date="2018-09" db="EMBL/GenBank/DDBJ databases">
        <title>Metagenome Assembled Genomes from an Advanced Water Purification Facility.</title>
        <authorList>
            <person name="Stamps B.W."/>
            <person name="Spear J.R."/>
        </authorList>
    </citation>
    <scope>NUCLEOTIDE SEQUENCE [LARGE SCALE GENOMIC DNA]</scope>
    <source>
        <strain evidence="4">Bin_63_2</strain>
    </source>
</reference>
<comment type="similarity">
    <text evidence="1">Belongs to the glycosyltransferase 2 family.</text>
</comment>
<dbReference type="Proteomes" id="UP000321026">
    <property type="component" value="Unassembled WGS sequence"/>
</dbReference>
<keyword evidence="3 4" id="KW-0808">Transferase</keyword>
<dbReference type="CDD" id="cd04186">
    <property type="entry name" value="GT_2_like_c"/>
    <property type="match status" value="1"/>
</dbReference>
<evidence type="ECO:0000256" key="2">
    <source>
        <dbReference type="ARBA" id="ARBA00022676"/>
    </source>
</evidence>
<name>A0A5C7J6H5_9BACT</name>
<dbReference type="PANTHER" id="PTHR43179">
    <property type="entry name" value="RHAMNOSYLTRANSFERASE WBBL"/>
    <property type="match status" value="1"/>
</dbReference>
<organism evidence="4 5">
    <name type="scientific">Candidatus Dojkabacteria bacterium</name>
    <dbReference type="NCBI Taxonomy" id="2099670"/>
    <lineage>
        <taxon>Bacteria</taxon>
        <taxon>Candidatus Dojkabacteria</taxon>
    </lineage>
</organism>
<keyword evidence="2" id="KW-0328">Glycosyltransferase</keyword>
<dbReference type="Gene3D" id="3.90.550.10">
    <property type="entry name" value="Spore Coat Polysaccharide Biosynthesis Protein SpsA, Chain A"/>
    <property type="match status" value="1"/>
</dbReference>
<proteinExistence type="inferred from homology"/>
<comment type="caution">
    <text evidence="4">The sequence shown here is derived from an EMBL/GenBank/DDBJ whole genome shotgun (WGS) entry which is preliminary data.</text>
</comment>
<dbReference type="EMBL" id="SSDS01000052">
    <property type="protein sequence ID" value="TXG77155.1"/>
    <property type="molecule type" value="Genomic_DNA"/>
</dbReference>
<dbReference type="InterPro" id="IPR029044">
    <property type="entry name" value="Nucleotide-diphossugar_trans"/>
</dbReference>
<gene>
    <name evidence="4" type="ORF">E6Q11_03240</name>
</gene>
<dbReference type="PANTHER" id="PTHR43179:SF12">
    <property type="entry name" value="GALACTOFURANOSYLTRANSFERASE GLFT2"/>
    <property type="match status" value="1"/>
</dbReference>
<evidence type="ECO:0000313" key="5">
    <source>
        <dbReference type="Proteomes" id="UP000321026"/>
    </source>
</evidence>